<evidence type="ECO:0000256" key="9">
    <source>
        <dbReference type="ARBA" id="ARBA00023128"/>
    </source>
</evidence>
<dbReference type="Gene3D" id="1.10.287.990">
    <property type="entry name" value="Fe,Mn superoxide dismutase (SOD) domain"/>
    <property type="match status" value="1"/>
</dbReference>
<gene>
    <name evidence="16" type="ORF">F503_04670</name>
</gene>
<dbReference type="GO" id="GO:0004784">
    <property type="term" value="F:superoxide dismutase activity"/>
    <property type="evidence" value="ECO:0007669"/>
    <property type="project" value="UniProtKB-EC"/>
</dbReference>
<evidence type="ECO:0000256" key="2">
    <source>
        <dbReference type="ARBA" id="ARBA00002170"/>
    </source>
</evidence>
<dbReference type="eggNOG" id="KOG0876">
    <property type="taxonomic scope" value="Eukaryota"/>
</dbReference>
<dbReference type="OMA" id="GKHQQEY"/>
<evidence type="ECO:0000313" key="17">
    <source>
        <dbReference type="Proteomes" id="UP000016923"/>
    </source>
</evidence>
<dbReference type="PIRSF" id="PIRSF000349">
    <property type="entry name" value="SODismutase"/>
    <property type="match status" value="1"/>
</dbReference>
<dbReference type="AlphaFoldDB" id="S3CTY7"/>
<dbReference type="InterPro" id="IPR036314">
    <property type="entry name" value="SOD_C_sf"/>
</dbReference>
<dbReference type="STRING" id="1262450.S3CTY7"/>
<evidence type="ECO:0000256" key="7">
    <source>
        <dbReference type="ARBA" id="ARBA00022946"/>
    </source>
</evidence>
<feature type="binding site" evidence="12">
    <location>
        <position position="94"/>
    </location>
    <ligand>
        <name>Mn(2+)</name>
        <dbReference type="ChEBI" id="CHEBI:29035"/>
    </ligand>
</feature>
<evidence type="ECO:0000256" key="8">
    <source>
        <dbReference type="ARBA" id="ARBA00023002"/>
    </source>
</evidence>
<dbReference type="Gene3D" id="3.55.40.20">
    <property type="entry name" value="Iron/manganese superoxide dismutase, C-terminal domain"/>
    <property type="match status" value="1"/>
</dbReference>
<name>S3CTY7_OPHP1</name>
<dbReference type="FunFam" id="1.10.287.990:FF:000001">
    <property type="entry name" value="Superoxide dismutase"/>
    <property type="match status" value="1"/>
</dbReference>
<protein>
    <recommendedName>
        <fullName evidence="13">Superoxide dismutase</fullName>
        <ecNumber evidence="13">1.15.1.1</ecNumber>
    </recommendedName>
</protein>
<dbReference type="PANTHER" id="PTHR11404">
    <property type="entry name" value="SUPEROXIDE DISMUTASE 2"/>
    <property type="match status" value="1"/>
</dbReference>
<comment type="catalytic activity">
    <reaction evidence="11 13">
        <text>2 superoxide + 2 H(+) = H2O2 + O2</text>
        <dbReference type="Rhea" id="RHEA:20696"/>
        <dbReference type="ChEBI" id="CHEBI:15378"/>
        <dbReference type="ChEBI" id="CHEBI:15379"/>
        <dbReference type="ChEBI" id="CHEBI:16240"/>
        <dbReference type="ChEBI" id="CHEBI:18421"/>
        <dbReference type="EC" id="1.15.1.1"/>
    </reaction>
</comment>
<evidence type="ECO:0000256" key="5">
    <source>
        <dbReference type="ARBA" id="ARBA00011881"/>
    </source>
</evidence>
<dbReference type="Proteomes" id="UP000016923">
    <property type="component" value="Unassembled WGS sequence"/>
</dbReference>
<evidence type="ECO:0000256" key="4">
    <source>
        <dbReference type="ARBA" id="ARBA00008714"/>
    </source>
</evidence>
<dbReference type="PANTHER" id="PTHR11404:SF29">
    <property type="entry name" value="SUPEROXIDE DISMUTASE"/>
    <property type="match status" value="1"/>
</dbReference>
<dbReference type="SUPFAM" id="SSF46609">
    <property type="entry name" value="Fe,Mn superoxide dismutase (SOD), N-terminal domain"/>
    <property type="match status" value="1"/>
</dbReference>
<keyword evidence="9" id="KW-0496">Mitochondrion</keyword>
<organism evidence="16 17">
    <name type="scientific">Ophiostoma piceae (strain UAMH 11346)</name>
    <name type="common">Sap stain fungus</name>
    <dbReference type="NCBI Taxonomy" id="1262450"/>
    <lineage>
        <taxon>Eukaryota</taxon>
        <taxon>Fungi</taxon>
        <taxon>Dikarya</taxon>
        <taxon>Ascomycota</taxon>
        <taxon>Pezizomycotina</taxon>
        <taxon>Sordariomycetes</taxon>
        <taxon>Sordariomycetidae</taxon>
        <taxon>Ophiostomatales</taxon>
        <taxon>Ophiostomataceae</taxon>
        <taxon>Ophiostoma</taxon>
    </lineage>
</organism>
<evidence type="ECO:0000256" key="3">
    <source>
        <dbReference type="ARBA" id="ARBA00004305"/>
    </source>
</evidence>
<keyword evidence="10" id="KW-0464">Manganese</keyword>
<dbReference type="EMBL" id="KE148162">
    <property type="protein sequence ID" value="EPE04155.1"/>
    <property type="molecule type" value="Genomic_DNA"/>
</dbReference>
<dbReference type="SUPFAM" id="SSF54719">
    <property type="entry name" value="Fe,Mn superoxide dismutase (SOD), C-terminal domain"/>
    <property type="match status" value="1"/>
</dbReference>
<dbReference type="GO" id="GO:0005759">
    <property type="term" value="C:mitochondrial matrix"/>
    <property type="evidence" value="ECO:0007669"/>
    <property type="project" value="UniProtKB-SubCell"/>
</dbReference>
<dbReference type="PRINTS" id="PR01703">
    <property type="entry name" value="MNSODISMTASE"/>
</dbReference>
<comment type="function">
    <text evidence="13">Destroys radicals which are normally produced within the cells and which are toxic to biological systems.</text>
</comment>
<evidence type="ECO:0000256" key="6">
    <source>
        <dbReference type="ARBA" id="ARBA00022723"/>
    </source>
</evidence>
<dbReference type="InterPro" id="IPR019831">
    <property type="entry name" value="Mn/Fe_SOD_N"/>
</dbReference>
<evidence type="ECO:0000256" key="13">
    <source>
        <dbReference type="RuleBase" id="RU000414"/>
    </source>
</evidence>
<keyword evidence="8 13" id="KW-0560">Oxidoreductase</keyword>
<comment type="similarity">
    <text evidence="4 13">Belongs to the iron/manganese superoxide dismutase family.</text>
</comment>
<evidence type="ECO:0000256" key="11">
    <source>
        <dbReference type="ARBA" id="ARBA00049204"/>
    </source>
</evidence>
<feature type="binding site" evidence="12">
    <location>
        <position position="185"/>
    </location>
    <ligand>
        <name>Mn(2+)</name>
        <dbReference type="ChEBI" id="CHEBI:29035"/>
    </ligand>
</feature>
<dbReference type="InterPro" id="IPR001189">
    <property type="entry name" value="Mn/Fe_SOD"/>
</dbReference>
<dbReference type="Pfam" id="PF00081">
    <property type="entry name" value="Sod_Fe_N"/>
    <property type="match status" value="1"/>
</dbReference>
<feature type="binding site" evidence="12">
    <location>
        <position position="189"/>
    </location>
    <ligand>
        <name>Mn(2+)</name>
        <dbReference type="ChEBI" id="CHEBI:29035"/>
    </ligand>
</feature>
<dbReference type="PROSITE" id="PS00088">
    <property type="entry name" value="SOD_MN"/>
    <property type="match status" value="1"/>
</dbReference>
<proteinExistence type="inferred from homology"/>
<evidence type="ECO:0000256" key="10">
    <source>
        <dbReference type="ARBA" id="ARBA00023211"/>
    </source>
</evidence>
<dbReference type="VEuPathDB" id="FungiDB:F503_04670"/>
<evidence type="ECO:0000259" key="14">
    <source>
        <dbReference type="Pfam" id="PF00081"/>
    </source>
</evidence>
<accession>S3CTY7</accession>
<comment type="cofactor">
    <cofactor evidence="1">
        <name>Mn(2+)</name>
        <dbReference type="ChEBI" id="CHEBI:29035"/>
    </cofactor>
</comment>
<dbReference type="InterPro" id="IPR036324">
    <property type="entry name" value="Mn/Fe_SOD_N_sf"/>
</dbReference>
<feature type="domain" description="Manganese/iron superoxide dismutase N-terminal" evidence="14">
    <location>
        <begin position="21"/>
        <end position="101"/>
    </location>
</feature>
<dbReference type="InterPro" id="IPR019833">
    <property type="entry name" value="Mn/Fe_SOD_BS"/>
</dbReference>
<comment type="subunit">
    <text evidence="5">Homotetramer.</text>
</comment>
<sequence length="236" mass="25447">MSDLGAVPVPGQFVLGEMTSTYTLPPLPYAYNALEPHISEQIMHLHHGRHHQAYIASLNALQKNYSAAAAANNLHEQLALQPLLKFHGGGHINHALFWPSLAPAQSDDALYPETKAPSLVAAVAAQWGSLGAFKAAFTAVLLGIQGSGWGWLTHSGSGSSSDHQLSIVTTKDQDVPVGDVVFGIDMWEHAYYLQYLNGKAAYVAGVWQVVNWTTAEARFTGQRPASVDYITVTLSE</sequence>
<dbReference type="Pfam" id="PF02777">
    <property type="entry name" value="Sod_Fe_C"/>
    <property type="match status" value="1"/>
</dbReference>
<dbReference type="InterPro" id="IPR019832">
    <property type="entry name" value="Mn/Fe_SOD_C"/>
</dbReference>
<reference evidence="16 17" key="1">
    <citation type="journal article" date="2013" name="BMC Genomics">
        <title>The genome and transcriptome of the pine saprophyte Ophiostoma piceae, and a comparison with the bark beetle-associated pine pathogen Grosmannia clavigera.</title>
        <authorList>
            <person name="Haridas S."/>
            <person name="Wang Y."/>
            <person name="Lim L."/>
            <person name="Massoumi Alamouti S."/>
            <person name="Jackman S."/>
            <person name="Docking R."/>
            <person name="Robertson G."/>
            <person name="Birol I."/>
            <person name="Bohlmann J."/>
            <person name="Breuil C."/>
        </authorList>
    </citation>
    <scope>NUCLEOTIDE SEQUENCE [LARGE SCALE GENOMIC DNA]</scope>
    <source>
        <strain evidence="16 17">UAMH 11346</strain>
    </source>
</reference>
<feature type="binding site" evidence="12">
    <location>
        <position position="46"/>
    </location>
    <ligand>
        <name>Mn(2+)</name>
        <dbReference type="ChEBI" id="CHEBI:29035"/>
    </ligand>
</feature>
<comment type="subcellular location">
    <subcellularLocation>
        <location evidence="3">Mitochondrion matrix</location>
    </subcellularLocation>
</comment>
<dbReference type="HOGENOM" id="CLU_031625_2_0_1"/>
<comment type="function">
    <text evidence="2">Destroys superoxide anion radicals which are normally produced within the cells and which are toxic to biological systems.</text>
</comment>
<evidence type="ECO:0000313" key="16">
    <source>
        <dbReference type="EMBL" id="EPE04155.1"/>
    </source>
</evidence>
<dbReference type="FunFam" id="3.55.40.20:FF:000004">
    <property type="entry name" value="Superoxide dismutase [Fe]"/>
    <property type="match status" value="1"/>
</dbReference>
<dbReference type="GO" id="GO:0030145">
    <property type="term" value="F:manganese ion binding"/>
    <property type="evidence" value="ECO:0007669"/>
    <property type="project" value="TreeGrafter"/>
</dbReference>
<evidence type="ECO:0000259" key="15">
    <source>
        <dbReference type="Pfam" id="PF02777"/>
    </source>
</evidence>
<dbReference type="OrthoDB" id="239262at2759"/>
<evidence type="ECO:0000256" key="1">
    <source>
        <dbReference type="ARBA" id="ARBA00001936"/>
    </source>
</evidence>
<keyword evidence="17" id="KW-1185">Reference proteome</keyword>
<keyword evidence="7" id="KW-0809">Transit peptide</keyword>
<feature type="domain" description="Manganese/iron superoxide dismutase C-terminal" evidence="15">
    <location>
        <begin position="118"/>
        <end position="218"/>
    </location>
</feature>
<dbReference type="EC" id="1.15.1.1" evidence="13"/>
<evidence type="ECO:0000256" key="12">
    <source>
        <dbReference type="PIRSR" id="PIRSR000349-1"/>
    </source>
</evidence>
<dbReference type="InterPro" id="IPR050265">
    <property type="entry name" value="Fe/Mn_Superoxide_Dismutase"/>
</dbReference>
<keyword evidence="6 12" id="KW-0479">Metal-binding</keyword>